<sequence length="586" mass="62061">MPTALSDFDQIDNSTSLSKRTLPNFQTEYLTPGRDFIDAYNAFFAANAYANGVLVVPHRDGIDSIDISTSGLVREFVANQRLYMTVRGLYGCSSLIVISRRGVYMNHMYEVPSFLSVQYDSDGKPSKHWPAPDAVFDHHVSNPLADGDSRIIPRPGYANEHWLPSLRALRANVFDPTQPGGVRAFVLSPRDSTTGQPRYQTRMNDISDQVQNTLGITDVNGIVYDRVDRVAATDAQQAIGKVLFMFDPAQDEVEDPDMIEDGLPMKCQIRTARWNLWIGDTPKNIVPFRSDEWAIAPSWLDEFPIVGPGLQLDKVPSACSHISNTSSASIAASTSGTSKKPTSTPSTFSTVTISSVSSSATSVYTSSGSTSSSRNSVYSTTTLSSSSTFTSTIHSTTATTAATSITSCALYTAAALTFGEITNPAVTGCSCNDEVVVGLVTVSAGFDIYNVVCEAPGSKTFVVSTYITTRTNTSHLSATSTALPSGFTPESPQATPTMPSDPGVVASSATALSGITIVTPSRTSTNTDNIVPVPTSTNSDNGDECNPAGIGPGGCHSSVAVSTSTSRDFGLECARGVGPNGCHTIG</sequence>
<keyword evidence="3" id="KW-1185">Reference proteome</keyword>
<feature type="compositionally biased region" description="Polar residues" evidence="1">
    <location>
        <begin position="478"/>
        <end position="498"/>
    </location>
</feature>
<evidence type="ECO:0000313" key="2">
    <source>
        <dbReference type="EMBL" id="KAK3669254.1"/>
    </source>
</evidence>
<protein>
    <submittedName>
        <fullName evidence="2">Uncharacterized protein</fullName>
    </submittedName>
</protein>
<accession>A0AAE0TLW8</accession>
<gene>
    <name evidence="2" type="ORF">LTR78_010861</name>
</gene>
<feature type="region of interest" description="Disordered" evidence="1">
    <location>
        <begin position="478"/>
        <end position="503"/>
    </location>
</feature>
<reference evidence="2" key="1">
    <citation type="submission" date="2023-07" db="EMBL/GenBank/DDBJ databases">
        <title>Black Yeasts Isolated from many extreme environments.</title>
        <authorList>
            <person name="Coleine C."/>
            <person name="Stajich J.E."/>
            <person name="Selbmann L."/>
        </authorList>
    </citation>
    <scope>NUCLEOTIDE SEQUENCE</scope>
    <source>
        <strain evidence="2">CCFEE 5485</strain>
    </source>
</reference>
<feature type="region of interest" description="Disordered" evidence="1">
    <location>
        <begin position="523"/>
        <end position="549"/>
    </location>
</feature>
<dbReference type="AlphaFoldDB" id="A0AAE0TLW8"/>
<feature type="compositionally biased region" description="Polar residues" evidence="1">
    <location>
        <begin position="523"/>
        <end position="540"/>
    </location>
</feature>
<evidence type="ECO:0000256" key="1">
    <source>
        <dbReference type="SAM" id="MobiDB-lite"/>
    </source>
</evidence>
<proteinExistence type="predicted"/>
<dbReference type="EMBL" id="JAUTXT010000094">
    <property type="protein sequence ID" value="KAK3669254.1"/>
    <property type="molecule type" value="Genomic_DNA"/>
</dbReference>
<evidence type="ECO:0000313" key="3">
    <source>
        <dbReference type="Proteomes" id="UP001274830"/>
    </source>
</evidence>
<comment type="caution">
    <text evidence="2">The sequence shown here is derived from an EMBL/GenBank/DDBJ whole genome shotgun (WGS) entry which is preliminary data.</text>
</comment>
<organism evidence="2 3">
    <name type="scientific">Recurvomyces mirabilis</name>
    <dbReference type="NCBI Taxonomy" id="574656"/>
    <lineage>
        <taxon>Eukaryota</taxon>
        <taxon>Fungi</taxon>
        <taxon>Dikarya</taxon>
        <taxon>Ascomycota</taxon>
        <taxon>Pezizomycotina</taxon>
        <taxon>Dothideomycetes</taxon>
        <taxon>Dothideomycetidae</taxon>
        <taxon>Mycosphaerellales</taxon>
        <taxon>Teratosphaeriaceae</taxon>
        <taxon>Recurvomyces</taxon>
    </lineage>
</organism>
<dbReference type="Proteomes" id="UP001274830">
    <property type="component" value="Unassembled WGS sequence"/>
</dbReference>
<name>A0AAE0TLW8_9PEZI</name>